<dbReference type="EMBL" id="FSRC01000001">
    <property type="protein sequence ID" value="SIN78614.1"/>
    <property type="molecule type" value="Genomic_DNA"/>
</dbReference>
<accession>A0A1N6E6H6</accession>
<evidence type="ECO:0000256" key="7">
    <source>
        <dbReference type="PROSITE-ProRule" id="PRU01360"/>
    </source>
</evidence>
<keyword evidence="6 7" id="KW-0998">Cell outer membrane</keyword>
<evidence type="ECO:0000313" key="11">
    <source>
        <dbReference type="Proteomes" id="UP000185221"/>
    </source>
</evidence>
<dbReference type="PROSITE" id="PS52016">
    <property type="entry name" value="TONB_DEPENDENT_REC_3"/>
    <property type="match status" value="1"/>
</dbReference>
<dbReference type="InterPro" id="IPR012910">
    <property type="entry name" value="Plug_dom"/>
</dbReference>
<dbReference type="Gene3D" id="2.170.130.10">
    <property type="entry name" value="TonB-dependent receptor, plug domain"/>
    <property type="match status" value="1"/>
</dbReference>
<dbReference type="InterPro" id="IPR008969">
    <property type="entry name" value="CarboxyPept-like_regulatory"/>
</dbReference>
<keyword evidence="5 7" id="KW-0472">Membrane</keyword>
<evidence type="ECO:0000313" key="10">
    <source>
        <dbReference type="EMBL" id="SIN78614.1"/>
    </source>
</evidence>
<evidence type="ECO:0000256" key="4">
    <source>
        <dbReference type="ARBA" id="ARBA00022692"/>
    </source>
</evidence>
<dbReference type="NCBIfam" id="TIGR04056">
    <property type="entry name" value="OMP_RagA_SusC"/>
    <property type="match status" value="1"/>
</dbReference>
<dbReference type="AlphaFoldDB" id="A0A1N6E6H6"/>
<keyword evidence="4 7" id="KW-0812">Transmembrane</keyword>
<dbReference type="Proteomes" id="UP000185221">
    <property type="component" value="Unassembled WGS sequence"/>
</dbReference>
<evidence type="ECO:0000256" key="6">
    <source>
        <dbReference type="ARBA" id="ARBA00023237"/>
    </source>
</evidence>
<dbReference type="Gene3D" id="2.60.40.1120">
    <property type="entry name" value="Carboxypeptidase-like, regulatory domain"/>
    <property type="match status" value="1"/>
</dbReference>
<proteinExistence type="inferred from homology"/>
<dbReference type="GO" id="GO:0009279">
    <property type="term" value="C:cell outer membrane"/>
    <property type="evidence" value="ECO:0007669"/>
    <property type="project" value="UniProtKB-SubCell"/>
</dbReference>
<sequence length="1064" mass="119622">MKKYVLVLLMACCFVYPSGAFQQAMHRISGVVVSQEGEPLPGVLIHLQGTDYRSISDEKGDFTLQAPTGNYVLLTSYIGMKSLQVPVQIPSSESLIVTLYPSELELDGVEVLSTGYQKIPKERATGSFAFLDEDLVQRKVGANVLDRLEDVTSGLIFNQGPQAANDPISIRGRSTIFSNTQPLIIVDNFPYDGPIENINPNDVASITVLKDAAAASIWGARAGNGVIVITTNQGTENQAIQVSLNSNLTLTEHQDLFYVPQMSIPEFIGIEQQLFENNFYRYTETNANKPKLSPVIEALIALRDGKLSQAEADAKLDAYGQSDIRKDISSYYLKPSISQQYALAIRGGGKQHSYNVSLGYDQQDSDVIGNSSNRWTLAAGNQWTAFKNRLGIGIQLNLARQNTKNQTAMPNGYAYESLVDENGNPTWITNTYNTRYLESVKGMELLDWRYVPLDEIGKLDLHSEAYDLRISPYLTWNISKDLKLGLYYQYWSNKASGRNRSSQELFYTRDLINKYTQVDEEGNLSYPVPMGGVLDVSENTSYSHTFRPQLSYSKEFGNRHFWNVLAGAEIKDRKGLGYSDRFYGYRDDMGSSVLVDYISRYPMYYNPGSQVSLLSNESHSGLTDRFISYYANVGYDFRHKYFLSLSARKDQSNIFGVEANRRGVPLWSIGGGWILSEEKFANSPNMPFLKLRATYGYSGNVDKSLSSEVTAQYANFLFYDVLPQMRAAILVNPPNPDLRWEKIQMGNLAVDWETPNGFFSGSLEYYSKKADDLLGVYSVPSSSGQSSFTGNFAKTQTRGMDLMFNLAWFRKELQWSTQILFSHVREKVLDFEKEPTVSNLLGTAFSSTPQPMVGKPLYGIYTYKWAGLSPDNGNPLGVLDGEASEDYLGISRAATIKNLQYHGSARPIAFGAIRNDFAYKGFSLSVNISYRLGYYYKRRSIDYYTLLRGAIGHGDYDHRWKQPGDELHTDIPSLPATADFRRNSFYSNSGALVEKGDHIRLNDIRFSYSFSKDRQAWLPFQSAQVYTYARNLGILWKASDDALDPDYQTAKPLRSIAFGLKLDF</sequence>
<dbReference type="Pfam" id="PF13715">
    <property type="entry name" value="CarbopepD_reg_2"/>
    <property type="match status" value="1"/>
</dbReference>
<evidence type="ECO:0000256" key="8">
    <source>
        <dbReference type="SAM" id="SignalP"/>
    </source>
</evidence>
<evidence type="ECO:0000256" key="5">
    <source>
        <dbReference type="ARBA" id="ARBA00023136"/>
    </source>
</evidence>
<keyword evidence="2 7" id="KW-0813">Transport</keyword>
<evidence type="ECO:0000256" key="2">
    <source>
        <dbReference type="ARBA" id="ARBA00022448"/>
    </source>
</evidence>
<comment type="similarity">
    <text evidence="7">Belongs to the TonB-dependent receptor family.</text>
</comment>
<feature type="chain" id="PRO_5013314704" evidence="8">
    <location>
        <begin position="21"/>
        <end position="1064"/>
    </location>
</feature>
<comment type="subcellular location">
    <subcellularLocation>
        <location evidence="1 7">Cell outer membrane</location>
        <topology evidence="1 7">Multi-pass membrane protein</topology>
    </subcellularLocation>
</comment>
<dbReference type="Gene3D" id="2.40.170.20">
    <property type="entry name" value="TonB-dependent receptor, beta-barrel domain"/>
    <property type="match status" value="1"/>
</dbReference>
<dbReference type="RefSeq" id="WP_074224469.1">
    <property type="nucleotide sequence ID" value="NZ_FSRC01000001.1"/>
</dbReference>
<dbReference type="InterPro" id="IPR039426">
    <property type="entry name" value="TonB-dep_rcpt-like"/>
</dbReference>
<keyword evidence="8" id="KW-0732">Signal</keyword>
<dbReference type="InterPro" id="IPR037066">
    <property type="entry name" value="Plug_dom_sf"/>
</dbReference>
<dbReference type="InterPro" id="IPR023997">
    <property type="entry name" value="TonB-dep_OMP_SusC/RagA_CS"/>
</dbReference>
<dbReference type="OrthoDB" id="9768177at2"/>
<evidence type="ECO:0000256" key="3">
    <source>
        <dbReference type="ARBA" id="ARBA00022452"/>
    </source>
</evidence>
<keyword evidence="11" id="KW-1185">Reference proteome</keyword>
<dbReference type="Pfam" id="PF07715">
    <property type="entry name" value="Plug"/>
    <property type="match status" value="1"/>
</dbReference>
<feature type="domain" description="TonB-dependent receptor plug" evidence="9">
    <location>
        <begin position="121"/>
        <end position="226"/>
    </location>
</feature>
<evidence type="ECO:0000259" key="9">
    <source>
        <dbReference type="Pfam" id="PF07715"/>
    </source>
</evidence>
<organism evidence="10 11">
    <name type="scientific">Algoriphagus halophilus</name>
    <dbReference type="NCBI Taxonomy" id="226505"/>
    <lineage>
        <taxon>Bacteria</taxon>
        <taxon>Pseudomonadati</taxon>
        <taxon>Bacteroidota</taxon>
        <taxon>Cytophagia</taxon>
        <taxon>Cytophagales</taxon>
        <taxon>Cyclobacteriaceae</taxon>
        <taxon>Algoriphagus</taxon>
    </lineage>
</organism>
<reference evidence="11" key="1">
    <citation type="submission" date="2016-11" db="EMBL/GenBank/DDBJ databases">
        <authorList>
            <person name="Varghese N."/>
            <person name="Submissions S."/>
        </authorList>
    </citation>
    <scope>NUCLEOTIDE SEQUENCE [LARGE SCALE GENOMIC DNA]</scope>
    <source>
        <strain evidence="11">DSM 15292</strain>
    </source>
</reference>
<feature type="signal peptide" evidence="8">
    <location>
        <begin position="1"/>
        <end position="20"/>
    </location>
</feature>
<dbReference type="SUPFAM" id="SSF56935">
    <property type="entry name" value="Porins"/>
    <property type="match status" value="1"/>
</dbReference>
<name>A0A1N6E6H6_9BACT</name>
<keyword evidence="3 7" id="KW-1134">Transmembrane beta strand</keyword>
<gene>
    <name evidence="10" type="ORF">SAMN05444394_1773</name>
</gene>
<protein>
    <submittedName>
        <fullName evidence="10">TonB-linked outer membrane protein, SusC/RagA family</fullName>
    </submittedName>
</protein>
<dbReference type="InterPro" id="IPR023996">
    <property type="entry name" value="TonB-dep_OMP_SusC/RagA"/>
</dbReference>
<dbReference type="InterPro" id="IPR036942">
    <property type="entry name" value="Beta-barrel_TonB_sf"/>
</dbReference>
<dbReference type="STRING" id="226505.SAMN05444394_1773"/>
<evidence type="ECO:0000256" key="1">
    <source>
        <dbReference type="ARBA" id="ARBA00004571"/>
    </source>
</evidence>
<dbReference type="SUPFAM" id="SSF49464">
    <property type="entry name" value="Carboxypeptidase regulatory domain-like"/>
    <property type="match status" value="1"/>
</dbReference>
<dbReference type="NCBIfam" id="TIGR04057">
    <property type="entry name" value="SusC_RagA_signa"/>
    <property type="match status" value="1"/>
</dbReference>